<evidence type="ECO:0000313" key="2">
    <source>
        <dbReference type="EMBL" id="CCB68715.1"/>
    </source>
</evidence>
<protein>
    <recommendedName>
        <fullName evidence="4">Lipoprotein</fullName>
    </recommendedName>
</protein>
<accession>G2Z5V5</accession>
<gene>
    <name evidence="2" type="ordered locus">FBFL15_0602</name>
</gene>
<keyword evidence="3" id="KW-1185">Reference proteome</keyword>
<dbReference type="HOGENOM" id="CLU_1313885_0_0_10"/>
<dbReference type="PROSITE" id="PS51257">
    <property type="entry name" value="PROKAR_LIPOPROTEIN"/>
    <property type="match status" value="1"/>
</dbReference>
<dbReference type="STRING" id="1034807.FBFL15_0602"/>
<reference evidence="2 3" key="1">
    <citation type="journal article" date="2011" name="Appl. Environ. Microbiol.">
        <title>Complete genome sequence of the fish pathogen Flavobacterium branchiophilum.</title>
        <authorList>
            <consortium name="1:IP"/>
            <consortium name="Microbial Evolutionary Genomics,F-75015 Paris"/>
            <consortium name="France 2:CNRS"/>
            <consortium name="URA2171"/>
            <consortium name="F-75015 Paris,France 3:Unite de Virologie et Immunologie Mol."/>
            <consortium name="INRA,78352 Jouy en Josas Cedex"/>
            <consortium name="France. 4:Unite de Mathemathique"/>
            <consortium name="Informatique et Genome,INRA"/>
            <consortium name="78352 Jouy en Josas Cedex"/>
            <consortium name="France. 5:CEA/Genoscope"/>
            <consortium name="Evry"/>
            <consortium name="France"/>
            <person name="Touchon M."/>
            <person name="Barbier P."/>
            <person name="Bernardet J.F."/>
            <person name="Loux V."/>
            <person name="Vacherie B."/>
            <person name="Barbe V."/>
            <person name="Rocha E.P."/>
            <person name="Duchaud E."/>
        </authorList>
    </citation>
    <scope>NUCLEOTIDE SEQUENCE [LARGE SCALE GENOMIC DNA]</scope>
    <source>
        <strain evidence="2 3">FL-15</strain>
    </source>
</reference>
<sequence length="211" mass="23938">MKTINKISNTTFLSLLTLLFISCGAPKMNTATNFEIKQATIFLNNGSTTKGKVDYPINSTEGKLKYKIDNNKKSIKKNEISKITIETSAGNLEYFNLPLFKRNGVKIRKNKQLLALAVKGKVSLYYSQGSVYEQIGQVRTPVYFTEYYCKRENEAAATLIHIENGVMNKNAVFKYSAKRYFSDDAEIAKKIDDKSFTYKNILEVVALYNSK</sequence>
<name>G2Z5V5_FLABF</name>
<dbReference type="EMBL" id="FQ859183">
    <property type="protein sequence ID" value="CCB68715.1"/>
    <property type="molecule type" value="Genomic_DNA"/>
</dbReference>
<keyword evidence="1" id="KW-0732">Signal</keyword>
<dbReference type="RefSeq" id="WP_014083195.1">
    <property type="nucleotide sequence ID" value="NC_016001.1"/>
</dbReference>
<evidence type="ECO:0000256" key="1">
    <source>
        <dbReference type="SAM" id="SignalP"/>
    </source>
</evidence>
<evidence type="ECO:0000313" key="3">
    <source>
        <dbReference type="Proteomes" id="UP000009186"/>
    </source>
</evidence>
<dbReference type="eggNOG" id="ENOG5033MHZ">
    <property type="taxonomic scope" value="Bacteria"/>
</dbReference>
<feature type="chain" id="PRO_5003441260" description="Lipoprotein" evidence="1">
    <location>
        <begin position="28"/>
        <end position="211"/>
    </location>
</feature>
<organism evidence="2 3">
    <name type="scientific">Flavobacterium branchiophilum (strain FL-15)</name>
    <dbReference type="NCBI Taxonomy" id="1034807"/>
    <lineage>
        <taxon>Bacteria</taxon>
        <taxon>Pseudomonadati</taxon>
        <taxon>Bacteroidota</taxon>
        <taxon>Flavobacteriia</taxon>
        <taxon>Flavobacteriales</taxon>
        <taxon>Flavobacteriaceae</taxon>
        <taxon>Flavobacterium</taxon>
    </lineage>
</organism>
<proteinExistence type="predicted"/>
<dbReference type="AlphaFoldDB" id="G2Z5V5"/>
<feature type="signal peptide" evidence="1">
    <location>
        <begin position="1"/>
        <end position="27"/>
    </location>
</feature>
<dbReference type="KEGG" id="fbr:FBFL15_0602"/>
<dbReference type="Proteomes" id="UP000009186">
    <property type="component" value="Chromosome"/>
</dbReference>
<evidence type="ECO:0008006" key="4">
    <source>
        <dbReference type="Google" id="ProtNLM"/>
    </source>
</evidence>